<protein>
    <submittedName>
        <fullName evidence="3">Uncharacterized protein</fullName>
    </submittedName>
</protein>
<evidence type="ECO:0000256" key="2">
    <source>
        <dbReference type="SAM" id="Phobius"/>
    </source>
</evidence>
<feature type="compositionally biased region" description="Low complexity" evidence="1">
    <location>
        <begin position="248"/>
        <end position="258"/>
    </location>
</feature>
<sequence>MSERVAAVQRYVRAKADAFAAARGESRWESERAEHLRDGARADTSRMRRADLLTRAAWRAQRGGAGLAGAPVHQQIPARAWRRWTTAPGGERRRRGLLGFAALATAGLIGIGLGIGYGAYRALEWSSPRIGRLWWWPWAAAAALLVIARWLFTDWPVLGFWVGVGRYFPSSFIGFGGWAGWISLQVIAALGMVAFQIWAWGWAGVPKKAVAPASKNKDGSWRVTPDSERLDFAVYGADDAYVPPAEPEVPTATEPEAPSYWGALSNDEDSNDSNDNKEN</sequence>
<comment type="caution">
    <text evidence="3">The sequence shown here is derived from an EMBL/GenBank/DDBJ whole genome shotgun (WGS) entry which is preliminary data.</text>
</comment>
<organism evidence="3 4">
    <name type="scientific">Gordonia alkaliphila</name>
    <dbReference type="NCBI Taxonomy" id="1053547"/>
    <lineage>
        <taxon>Bacteria</taxon>
        <taxon>Bacillati</taxon>
        <taxon>Actinomycetota</taxon>
        <taxon>Actinomycetes</taxon>
        <taxon>Mycobacteriales</taxon>
        <taxon>Gordoniaceae</taxon>
        <taxon>Gordonia</taxon>
    </lineage>
</organism>
<reference evidence="4" key="1">
    <citation type="journal article" date="2019" name="Int. J. Syst. Evol. Microbiol.">
        <title>The Global Catalogue of Microorganisms (GCM) 10K type strain sequencing project: providing services to taxonomists for standard genome sequencing and annotation.</title>
        <authorList>
            <consortium name="The Broad Institute Genomics Platform"/>
            <consortium name="The Broad Institute Genome Sequencing Center for Infectious Disease"/>
            <person name="Wu L."/>
            <person name="Ma J."/>
        </authorList>
    </citation>
    <scope>NUCLEOTIDE SEQUENCE [LARGE SCALE GENOMIC DNA]</scope>
    <source>
        <strain evidence="4">JCM 18077</strain>
    </source>
</reference>
<dbReference type="Proteomes" id="UP001500822">
    <property type="component" value="Unassembled WGS sequence"/>
</dbReference>
<dbReference type="EMBL" id="BAABIE010000003">
    <property type="protein sequence ID" value="GAA4741830.1"/>
    <property type="molecule type" value="Genomic_DNA"/>
</dbReference>
<feature type="region of interest" description="Disordered" evidence="1">
    <location>
        <begin position="242"/>
        <end position="279"/>
    </location>
</feature>
<gene>
    <name evidence="3" type="ORF">GCM10023217_07690</name>
</gene>
<evidence type="ECO:0000256" key="1">
    <source>
        <dbReference type="SAM" id="MobiDB-lite"/>
    </source>
</evidence>
<keyword evidence="2" id="KW-0812">Transmembrane</keyword>
<keyword evidence="2" id="KW-1133">Transmembrane helix</keyword>
<accession>A0ABP8YWS4</accession>
<feature type="transmembrane region" description="Helical" evidence="2">
    <location>
        <begin position="172"/>
        <end position="198"/>
    </location>
</feature>
<feature type="transmembrane region" description="Helical" evidence="2">
    <location>
        <begin position="97"/>
        <end position="120"/>
    </location>
</feature>
<evidence type="ECO:0000313" key="4">
    <source>
        <dbReference type="Proteomes" id="UP001500822"/>
    </source>
</evidence>
<proteinExistence type="predicted"/>
<keyword evidence="4" id="KW-1185">Reference proteome</keyword>
<evidence type="ECO:0000313" key="3">
    <source>
        <dbReference type="EMBL" id="GAA4741830.1"/>
    </source>
</evidence>
<name>A0ABP8YWS4_9ACTN</name>
<keyword evidence="2" id="KW-0472">Membrane</keyword>
<feature type="transmembrane region" description="Helical" evidence="2">
    <location>
        <begin position="132"/>
        <end position="152"/>
    </location>
</feature>